<evidence type="ECO:0000256" key="1">
    <source>
        <dbReference type="ARBA" id="ARBA00006484"/>
    </source>
</evidence>
<keyword evidence="5" id="KW-1185">Reference proteome</keyword>
<accession>A1CTX3</accession>
<dbReference type="AlphaFoldDB" id="A1CTX3"/>
<dbReference type="PANTHER" id="PTHR43618:SF4">
    <property type="entry name" value="SHORT CHAIN DEHYDROGENASE_REDUCTASE FAMILY (AFU_ORTHOLOGUE AFUA_7G04540)"/>
    <property type="match status" value="1"/>
</dbReference>
<comment type="similarity">
    <text evidence="1">Belongs to the short-chain dehydrogenases/reductases (SDR) family.</text>
</comment>
<dbReference type="PRINTS" id="PR00080">
    <property type="entry name" value="SDRFAMILY"/>
</dbReference>
<evidence type="ECO:0000313" key="4">
    <source>
        <dbReference type="EMBL" id="EAW06760.1"/>
    </source>
</evidence>
<evidence type="ECO:0000256" key="3">
    <source>
        <dbReference type="ARBA" id="ARBA00023002"/>
    </source>
</evidence>
<dbReference type="PRINTS" id="PR00081">
    <property type="entry name" value="GDHRDH"/>
</dbReference>
<evidence type="ECO:0000313" key="5">
    <source>
        <dbReference type="Proteomes" id="UP000006701"/>
    </source>
</evidence>
<dbReference type="Proteomes" id="UP000006701">
    <property type="component" value="Unassembled WGS sequence"/>
</dbReference>
<proteinExistence type="inferred from homology"/>
<dbReference type="Pfam" id="PF13561">
    <property type="entry name" value="adh_short_C2"/>
    <property type="match status" value="1"/>
</dbReference>
<dbReference type="GeneID" id="4699761"/>
<keyword evidence="2" id="KW-0521">NADP</keyword>
<dbReference type="Gene3D" id="3.40.50.720">
    <property type="entry name" value="NAD(P)-binding Rossmann-like Domain"/>
    <property type="match status" value="1"/>
</dbReference>
<dbReference type="EMBL" id="DS027060">
    <property type="protein sequence ID" value="EAW06760.1"/>
    <property type="molecule type" value="Genomic_DNA"/>
</dbReference>
<dbReference type="OMA" id="EPNGIHL"/>
<sequence>MDTTPRYNFKDINTHDLEAAKLFEVKGYVAVITGGGNGIGLMAAQALAANGARVYIIGRREEILDTVAEKYSSNGQIIPLPRDISTTEGINDLASSLSTAEEKGINILINCTGVTSKPAAKAQSGTIDFTDPDAVSRWMVRDGPDAWRTAYAGNVWAHHFLTAALLPLLDRGTKAAPGHSSIVLNVASLSGLTKTHSQGQFAYSSSKAALIHLTREWAHTFLPLRIRVNCIAPGLFENVVTVGRPGQSERAKVEEEAGRQFPAGRTGREPDIGGIVLYLCSRAGTYINGQIISLDGGQYSIVGIINISSCLPGLLLKTPAAM</sequence>
<dbReference type="eggNOG" id="KOG0725">
    <property type="taxonomic scope" value="Eukaryota"/>
</dbReference>
<dbReference type="RefSeq" id="XP_001268186.1">
    <property type="nucleotide sequence ID" value="XM_001268185.1"/>
</dbReference>
<dbReference type="GO" id="GO:0044550">
    <property type="term" value="P:secondary metabolite biosynthetic process"/>
    <property type="evidence" value="ECO:0007669"/>
    <property type="project" value="UniProtKB-ARBA"/>
</dbReference>
<dbReference type="GO" id="GO:0016491">
    <property type="term" value="F:oxidoreductase activity"/>
    <property type="evidence" value="ECO:0007669"/>
    <property type="project" value="UniProtKB-KW"/>
</dbReference>
<gene>
    <name evidence="4" type="ORF">ACLA_084550</name>
</gene>
<name>A1CTX3_ASPCL</name>
<dbReference type="VEuPathDB" id="FungiDB:ACLA_084550"/>
<reference evidence="4 5" key="1">
    <citation type="journal article" date="2008" name="PLoS Genet.">
        <title>Genomic islands in the pathogenic filamentous fungus Aspergillus fumigatus.</title>
        <authorList>
            <person name="Fedorova N.D."/>
            <person name="Khaldi N."/>
            <person name="Joardar V.S."/>
            <person name="Maiti R."/>
            <person name="Amedeo P."/>
            <person name="Anderson M.J."/>
            <person name="Crabtree J."/>
            <person name="Silva J.C."/>
            <person name="Badger J.H."/>
            <person name="Albarraq A."/>
            <person name="Angiuoli S."/>
            <person name="Bussey H."/>
            <person name="Bowyer P."/>
            <person name="Cotty P.J."/>
            <person name="Dyer P.S."/>
            <person name="Egan A."/>
            <person name="Galens K."/>
            <person name="Fraser-Liggett C.M."/>
            <person name="Haas B.J."/>
            <person name="Inman J.M."/>
            <person name="Kent R."/>
            <person name="Lemieux S."/>
            <person name="Malavazi I."/>
            <person name="Orvis J."/>
            <person name="Roemer T."/>
            <person name="Ronning C.M."/>
            <person name="Sundaram J.P."/>
            <person name="Sutton G."/>
            <person name="Turner G."/>
            <person name="Venter J.C."/>
            <person name="White O.R."/>
            <person name="Whitty B.R."/>
            <person name="Youngman P."/>
            <person name="Wolfe K.H."/>
            <person name="Goldman G.H."/>
            <person name="Wortman J.R."/>
            <person name="Jiang B."/>
            <person name="Denning D.W."/>
            <person name="Nierman W.C."/>
        </authorList>
    </citation>
    <scope>NUCLEOTIDE SEQUENCE [LARGE SCALE GENOMIC DNA]</scope>
    <source>
        <strain evidence="5">ATCC 1007 / CBS 513.65 / DSM 816 / NCTC 3887 / NRRL 1</strain>
    </source>
</reference>
<evidence type="ECO:0000256" key="2">
    <source>
        <dbReference type="ARBA" id="ARBA00022857"/>
    </source>
</evidence>
<dbReference type="InterPro" id="IPR002347">
    <property type="entry name" value="SDR_fam"/>
</dbReference>
<dbReference type="InterPro" id="IPR036291">
    <property type="entry name" value="NAD(P)-bd_dom_sf"/>
</dbReference>
<dbReference type="KEGG" id="act:ACLA_084550"/>
<dbReference type="OrthoDB" id="2962696at2759"/>
<organism evidence="4 5">
    <name type="scientific">Aspergillus clavatus (strain ATCC 1007 / CBS 513.65 / DSM 816 / NCTC 3887 / NRRL 1 / QM 1276 / 107)</name>
    <dbReference type="NCBI Taxonomy" id="344612"/>
    <lineage>
        <taxon>Eukaryota</taxon>
        <taxon>Fungi</taxon>
        <taxon>Dikarya</taxon>
        <taxon>Ascomycota</taxon>
        <taxon>Pezizomycotina</taxon>
        <taxon>Eurotiomycetes</taxon>
        <taxon>Eurotiomycetidae</taxon>
        <taxon>Eurotiales</taxon>
        <taxon>Aspergillaceae</taxon>
        <taxon>Aspergillus</taxon>
        <taxon>Aspergillus subgen. Fumigati</taxon>
    </lineage>
</organism>
<dbReference type="SUPFAM" id="SSF51735">
    <property type="entry name" value="NAD(P)-binding Rossmann-fold domains"/>
    <property type="match status" value="1"/>
</dbReference>
<dbReference type="InterPro" id="IPR020904">
    <property type="entry name" value="Sc_DH/Rdtase_CS"/>
</dbReference>
<dbReference type="HOGENOM" id="CLU_010194_12_1_1"/>
<dbReference type="PROSITE" id="PS00061">
    <property type="entry name" value="ADH_SHORT"/>
    <property type="match status" value="1"/>
</dbReference>
<dbReference type="InterPro" id="IPR052178">
    <property type="entry name" value="Sec_Metab_Biosynth_SDR"/>
</dbReference>
<keyword evidence="3" id="KW-0560">Oxidoreductase</keyword>
<dbReference type="PANTHER" id="PTHR43618">
    <property type="entry name" value="7-ALPHA-HYDROXYSTEROID DEHYDROGENASE"/>
    <property type="match status" value="1"/>
</dbReference>
<protein>
    <submittedName>
        <fullName evidence="4">Short chain dehydrogenase/reductase family</fullName>
    </submittedName>
</protein>